<reference evidence="9" key="1">
    <citation type="journal article" date="2014" name="Int. J. Syst. Evol. Microbiol.">
        <title>Complete genome sequence of Corynebacterium casei LMG S-19264T (=DSM 44701T), isolated from a smear-ripened cheese.</title>
        <authorList>
            <consortium name="US DOE Joint Genome Institute (JGI-PGF)"/>
            <person name="Walter F."/>
            <person name="Albersmeier A."/>
            <person name="Kalinowski J."/>
            <person name="Ruckert C."/>
        </authorList>
    </citation>
    <scope>NUCLEOTIDE SEQUENCE</scope>
    <source>
        <strain evidence="9">CGMCC 1.12777</strain>
    </source>
</reference>
<dbReference type="EMBL" id="BMFV01000008">
    <property type="protein sequence ID" value="GGH79346.1"/>
    <property type="molecule type" value="Genomic_DNA"/>
</dbReference>
<comment type="subcellular location">
    <subcellularLocation>
        <location evidence="1">Cell membrane</location>
        <topology evidence="1">Multi-pass membrane protein</topology>
    </subcellularLocation>
</comment>
<name>A0A8J3ELJ8_9BACL</name>
<keyword evidence="6 7" id="KW-0472">Membrane</keyword>
<dbReference type="SUPFAM" id="SSF103473">
    <property type="entry name" value="MFS general substrate transporter"/>
    <property type="match status" value="1"/>
</dbReference>
<dbReference type="InterPro" id="IPR020846">
    <property type="entry name" value="MFS_dom"/>
</dbReference>
<feature type="transmembrane region" description="Helical" evidence="7">
    <location>
        <begin position="301"/>
        <end position="324"/>
    </location>
</feature>
<dbReference type="PROSITE" id="PS50850">
    <property type="entry name" value="MFS"/>
    <property type="match status" value="1"/>
</dbReference>
<dbReference type="CDD" id="cd06173">
    <property type="entry name" value="MFS_MefA_like"/>
    <property type="match status" value="1"/>
</dbReference>
<reference evidence="9" key="2">
    <citation type="submission" date="2020-09" db="EMBL/GenBank/DDBJ databases">
        <authorList>
            <person name="Sun Q."/>
            <person name="Zhou Y."/>
        </authorList>
    </citation>
    <scope>NUCLEOTIDE SEQUENCE</scope>
    <source>
        <strain evidence="9">CGMCC 1.12777</strain>
    </source>
</reference>
<dbReference type="PANTHER" id="PTHR43266:SF2">
    <property type="entry name" value="MAJOR FACILITATOR SUPERFAMILY (MFS) PROFILE DOMAIN-CONTAINING PROTEIN"/>
    <property type="match status" value="1"/>
</dbReference>
<feature type="transmembrane region" description="Helical" evidence="7">
    <location>
        <begin position="336"/>
        <end position="357"/>
    </location>
</feature>
<dbReference type="GO" id="GO:0022857">
    <property type="term" value="F:transmembrane transporter activity"/>
    <property type="evidence" value="ECO:0007669"/>
    <property type="project" value="InterPro"/>
</dbReference>
<dbReference type="InterPro" id="IPR036259">
    <property type="entry name" value="MFS_trans_sf"/>
</dbReference>
<dbReference type="Proteomes" id="UP000656813">
    <property type="component" value="Unassembled WGS sequence"/>
</dbReference>
<evidence type="ECO:0000313" key="10">
    <source>
        <dbReference type="Proteomes" id="UP000656813"/>
    </source>
</evidence>
<keyword evidence="10" id="KW-1185">Reference proteome</keyword>
<evidence type="ECO:0000256" key="1">
    <source>
        <dbReference type="ARBA" id="ARBA00004651"/>
    </source>
</evidence>
<evidence type="ECO:0000313" key="9">
    <source>
        <dbReference type="EMBL" id="GGH79346.1"/>
    </source>
</evidence>
<feature type="transmembrane region" description="Helical" evidence="7">
    <location>
        <begin position="111"/>
        <end position="139"/>
    </location>
</feature>
<sequence>MMLNLLPTVILLPFTGVLVDKLHRVKLMMTSDLIQGFLAILITILVLSDHLSMVWLWGYAIVTGTMSAVFQPAYSALRQQVFTPDIRGAANSLTQLGMQGMRLIGPSIGGVLISLFTAAIVFGIDGLTFIISFIFLLFIKVACATKRVKPTGKLENQPRLKTFGKDLLGGFVELKKHAWLWVTISAFAIINVCTSGVVVVILPWLINVHYEYSSSIYGLVVSASGVGSLIGGLLFGLKKTWRHRGILAYLGMSLEALSLFLMVEISWVPGLLMVIALGGMGSMFFGIIWETSLQELVPEEAFGRVVSLDILGSIGLMPLGYLFTGWLAEVIGGVKTSILLASVMTVIIMAALSIPAVRRFE</sequence>
<keyword evidence="2" id="KW-0813">Transport</keyword>
<keyword evidence="4 7" id="KW-0812">Transmembrane</keyword>
<dbReference type="Pfam" id="PF07690">
    <property type="entry name" value="MFS_1"/>
    <property type="match status" value="1"/>
</dbReference>
<accession>A0A8J3ELJ8</accession>
<dbReference type="AlphaFoldDB" id="A0A8J3ELJ8"/>
<keyword evidence="3" id="KW-1003">Cell membrane</keyword>
<dbReference type="PANTHER" id="PTHR43266">
    <property type="entry name" value="MACROLIDE-EFFLUX PROTEIN"/>
    <property type="match status" value="1"/>
</dbReference>
<dbReference type="GO" id="GO:0005886">
    <property type="term" value="C:plasma membrane"/>
    <property type="evidence" value="ECO:0007669"/>
    <property type="project" value="UniProtKB-SubCell"/>
</dbReference>
<dbReference type="Gene3D" id="1.20.1250.20">
    <property type="entry name" value="MFS general substrate transporter like domains"/>
    <property type="match status" value="1"/>
</dbReference>
<evidence type="ECO:0000256" key="2">
    <source>
        <dbReference type="ARBA" id="ARBA00022448"/>
    </source>
</evidence>
<comment type="caution">
    <text evidence="9">The sequence shown here is derived from an EMBL/GenBank/DDBJ whole genome shotgun (WGS) entry which is preliminary data.</text>
</comment>
<gene>
    <name evidence="9" type="ORF">GCM10007096_14130</name>
</gene>
<feature type="transmembrane region" description="Helical" evidence="7">
    <location>
        <begin position="216"/>
        <end position="237"/>
    </location>
</feature>
<evidence type="ECO:0000256" key="4">
    <source>
        <dbReference type="ARBA" id="ARBA00022692"/>
    </source>
</evidence>
<feature type="transmembrane region" description="Helical" evidence="7">
    <location>
        <begin position="271"/>
        <end position="289"/>
    </location>
</feature>
<evidence type="ECO:0000256" key="3">
    <source>
        <dbReference type="ARBA" id="ARBA00022475"/>
    </source>
</evidence>
<feature type="domain" description="Major facilitator superfamily (MFS) profile" evidence="8">
    <location>
        <begin position="1"/>
        <end position="144"/>
    </location>
</feature>
<feature type="transmembrane region" description="Helical" evidence="7">
    <location>
        <begin position="54"/>
        <end position="74"/>
    </location>
</feature>
<feature type="transmembrane region" description="Helical" evidence="7">
    <location>
        <begin position="178"/>
        <end position="204"/>
    </location>
</feature>
<evidence type="ECO:0000256" key="7">
    <source>
        <dbReference type="SAM" id="Phobius"/>
    </source>
</evidence>
<evidence type="ECO:0000259" key="8">
    <source>
        <dbReference type="PROSITE" id="PS50850"/>
    </source>
</evidence>
<dbReference type="InterPro" id="IPR011701">
    <property type="entry name" value="MFS"/>
</dbReference>
<evidence type="ECO:0000256" key="5">
    <source>
        <dbReference type="ARBA" id="ARBA00022989"/>
    </source>
</evidence>
<organism evidence="9 10">
    <name type="scientific">Pullulanibacillus pueri</name>
    <dbReference type="NCBI Taxonomy" id="1437324"/>
    <lineage>
        <taxon>Bacteria</taxon>
        <taxon>Bacillati</taxon>
        <taxon>Bacillota</taxon>
        <taxon>Bacilli</taxon>
        <taxon>Bacillales</taxon>
        <taxon>Sporolactobacillaceae</taxon>
        <taxon>Pullulanibacillus</taxon>
    </lineage>
</organism>
<keyword evidence="5 7" id="KW-1133">Transmembrane helix</keyword>
<proteinExistence type="predicted"/>
<evidence type="ECO:0000256" key="6">
    <source>
        <dbReference type="ARBA" id="ARBA00023136"/>
    </source>
</evidence>
<protein>
    <submittedName>
        <fullName evidence="9">MFS transporter</fullName>
    </submittedName>
</protein>
<feature type="transmembrane region" description="Helical" evidence="7">
    <location>
        <begin position="29"/>
        <end position="47"/>
    </location>
</feature>
<feature type="transmembrane region" description="Helical" evidence="7">
    <location>
        <begin position="246"/>
        <end position="265"/>
    </location>
</feature>